<keyword evidence="1" id="KW-1133">Transmembrane helix</keyword>
<evidence type="ECO:0000313" key="3">
    <source>
        <dbReference type="EMBL" id="KKL59310.1"/>
    </source>
</evidence>
<evidence type="ECO:0000259" key="2">
    <source>
        <dbReference type="Pfam" id="PF08241"/>
    </source>
</evidence>
<dbReference type="PANTHER" id="PTHR43861:SF1">
    <property type="entry name" value="TRANS-ACONITATE 2-METHYLTRANSFERASE"/>
    <property type="match status" value="1"/>
</dbReference>
<dbReference type="InterPro" id="IPR013216">
    <property type="entry name" value="Methyltransf_11"/>
</dbReference>
<feature type="domain" description="Methyltransferase type 11" evidence="2">
    <location>
        <begin position="24"/>
        <end position="115"/>
    </location>
</feature>
<dbReference type="Gene3D" id="3.40.50.150">
    <property type="entry name" value="Vaccinia Virus protein VP39"/>
    <property type="match status" value="1"/>
</dbReference>
<dbReference type="SUPFAM" id="SSF53335">
    <property type="entry name" value="S-adenosyl-L-methionine-dependent methyltransferases"/>
    <property type="match status" value="1"/>
</dbReference>
<comment type="caution">
    <text evidence="3">The sequence shown here is derived from an EMBL/GenBank/DDBJ whole genome shotgun (WGS) entry which is preliminary data.</text>
</comment>
<organism evidence="3">
    <name type="scientific">marine sediment metagenome</name>
    <dbReference type="NCBI Taxonomy" id="412755"/>
    <lineage>
        <taxon>unclassified sequences</taxon>
        <taxon>metagenomes</taxon>
        <taxon>ecological metagenomes</taxon>
    </lineage>
</organism>
<keyword evidence="1" id="KW-0472">Membrane</keyword>
<proteinExistence type="predicted"/>
<accession>A0A0F9FPY4</accession>
<sequence length="170" mass="19056">MKSKSALQLVKGMKFVKESGVWADLGCGSGLFTSALASLLGADGRIFAVDNRPNPLSTAVKGNIEFIKMDFMEDDLPFTDIDGFLMANLLHYVDDKMGFIKKLVKHLSPNGQFLIVEYETDMSSYLLPFPIKYKDLQQLFAQTGFKTSQYLGDKQSSYHFGKMYVCSFSK</sequence>
<dbReference type="PANTHER" id="PTHR43861">
    <property type="entry name" value="TRANS-ACONITATE 2-METHYLTRANSFERASE-RELATED"/>
    <property type="match status" value="1"/>
</dbReference>
<reference evidence="3" key="1">
    <citation type="journal article" date="2015" name="Nature">
        <title>Complex archaea that bridge the gap between prokaryotes and eukaryotes.</title>
        <authorList>
            <person name="Spang A."/>
            <person name="Saw J.H."/>
            <person name="Jorgensen S.L."/>
            <person name="Zaremba-Niedzwiedzka K."/>
            <person name="Martijn J."/>
            <person name="Lind A.E."/>
            <person name="van Eijk R."/>
            <person name="Schleper C."/>
            <person name="Guy L."/>
            <person name="Ettema T.J."/>
        </authorList>
    </citation>
    <scope>NUCLEOTIDE SEQUENCE</scope>
</reference>
<dbReference type="EMBL" id="LAZR01029532">
    <property type="protein sequence ID" value="KKL59310.1"/>
    <property type="molecule type" value="Genomic_DNA"/>
</dbReference>
<name>A0A0F9FPY4_9ZZZZ</name>
<feature type="transmembrane region" description="Helical" evidence="1">
    <location>
        <begin position="21"/>
        <end position="42"/>
    </location>
</feature>
<keyword evidence="1" id="KW-0812">Transmembrane</keyword>
<dbReference type="InterPro" id="IPR029063">
    <property type="entry name" value="SAM-dependent_MTases_sf"/>
</dbReference>
<protein>
    <recommendedName>
        <fullName evidence="2">Methyltransferase type 11 domain-containing protein</fullName>
    </recommendedName>
</protein>
<dbReference type="GO" id="GO:0008757">
    <property type="term" value="F:S-adenosylmethionine-dependent methyltransferase activity"/>
    <property type="evidence" value="ECO:0007669"/>
    <property type="project" value="InterPro"/>
</dbReference>
<dbReference type="Pfam" id="PF08241">
    <property type="entry name" value="Methyltransf_11"/>
    <property type="match status" value="1"/>
</dbReference>
<gene>
    <name evidence="3" type="ORF">LCGC14_2216620</name>
</gene>
<dbReference type="AlphaFoldDB" id="A0A0F9FPY4"/>
<evidence type="ECO:0000256" key="1">
    <source>
        <dbReference type="SAM" id="Phobius"/>
    </source>
</evidence>
<dbReference type="CDD" id="cd02440">
    <property type="entry name" value="AdoMet_MTases"/>
    <property type="match status" value="1"/>
</dbReference>